<organism evidence="2 3">
    <name type="scientific">Urechidicola croceus</name>
    <dbReference type="NCBI Taxonomy" id="1850246"/>
    <lineage>
        <taxon>Bacteria</taxon>
        <taxon>Pseudomonadati</taxon>
        <taxon>Bacteroidota</taxon>
        <taxon>Flavobacteriia</taxon>
        <taxon>Flavobacteriales</taxon>
        <taxon>Flavobacteriaceae</taxon>
        <taxon>Urechidicola</taxon>
    </lineage>
</organism>
<dbReference type="RefSeq" id="WP_070236686.1">
    <property type="nucleotide sequence ID" value="NZ_CP017478.1"/>
</dbReference>
<dbReference type="EMBL" id="CP017478">
    <property type="protein sequence ID" value="AOW20543.1"/>
    <property type="molecule type" value="Genomic_DNA"/>
</dbReference>
<accession>A0A1D8P7I9</accession>
<proteinExistence type="predicted"/>
<dbReference type="Pfam" id="PF13781">
    <property type="entry name" value="DoxX_3"/>
    <property type="match status" value="1"/>
</dbReference>
<feature type="transmembrane region" description="Helical" evidence="1">
    <location>
        <begin position="76"/>
        <end position="96"/>
    </location>
</feature>
<evidence type="ECO:0000313" key="2">
    <source>
        <dbReference type="EMBL" id="AOW20543.1"/>
    </source>
</evidence>
<dbReference type="Proteomes" id="UP000176050">
    <property type="component" value="Chromosome"/>
</dbReference>
<feature type="transmembrane region" description="Helical" evidence="1">
    <location>
        <begin position="102"/>
        <end position="118"/>
    </location>
</feature>
<sequence length="126" mass="14441">MNTKKLLNITIATVWLINGLYCKILNFVPRHQEIVAIILGQENSGVFTTIIGLLEIGMTIWILIGYKSQLNAITQISIIALMNILEFILVPDLLLWGKLNSVFTFLFITFIYFNEFIINKKNDHVI</sequence>
<dbReference type="OrthoDB" id="1365847at2"/>
<evidence type="ECO:0000313" key="3">
    <source>
        <dbReference type="Proteomes" id="UP000176050"/>
    </source>
</evidence>
<keyword evidence="3" id="KW-1185">Reference proteome</keyword>
<keyword evidence="1" id="KW-0812">Transmembrane</keyword>
<evidence type="ECO:0000256" key="1">
    <source>
        <dbReference type="SAM" id="Phobius"/>
    </source>
</evidence>
<dbReference type="InterPro" id="IPR025695">
    <property type="entry name" value="DoxX-like"/>
</dbReference>
<name>A0A1D8P7I9_9FLAO</name>
<gene>
    <name evidence="2" type="ORF">LPB138_07565</name>
</gene>
<protein>
    <recommendedName>
        <fullName evidence="4">DoxX family protein</fullName>
    </recommendedName>
</protein>
<dbReference type="KEGG" id="lul:LPB138_07565"/>
<dbReference type="STRING" id="1850246.LPB138_07565"/>
<reference evidence="2 3" key="1">
    <citation type="submission" date="2016-10" db="EMBL/GenBank/DDBJ databases">
        <title>Lutibacter sp. LPB0138, isolated from marine gastropod.</title>
        <authorList>
            <person name="Kim E."/>
            <person name="Yi H."/>
        </authorList>
    </citation>
    <scope>NUCLEOTIDE SEQUENCE [LARGE SCALE GENOMIC DNA]</scope>
    <source>
        <strain evidence="2 3">LPB0138</strain>
    </source>
</reference>
<feature type="transmembrane region" description="Helical" evidence="1">
    <location>
        <begin position="46"/>
        <end position="64"/>
    </location>
</feature>
<keyword evidence="1" id="KW-1133">Transmembrane helix</keyword>
<evidence type="ECO:0008006" key="4">
    <source>
        <dbReference type="Google" id="ProtNLM"/>
    </source>
</evidence>
<dbReference type="AlphaFoldDB" id="A0A1D8P7I9"/>
<keyword evidence="1" id="KW-0472">Membrane</keyword>